<dbReference type="CDD" id="cd16414">
    <property type="entry name" value="dndB_like"/>
    <property type="match status" value="1"/>
</dbReference>
<reference evidence="1 2" key="1">
    <citation type="submission" date="2019-02" db="EMBL/GenBank/DDBJ databases">
        <title>Arundinibacter roseus gen. nov., sp. nov., a new member of the family Cytophagaceae.</title>
        <authorList>
            <person name="Szuroczki S."/>
            <person name="Khayer B."/>
            <person name="Sproer C."/>
            <person name="Toumi M."/>
            <person name="Szabo A."/>
            <person name="Felfoldi T."/>
            <person name="Schumann P."/>
            <person name="Toth E."/>
        </authorList>
    </citation>
    <scope>NUCLEOTIDE SEQUENCE [LARGE SCALE GENOMIC DNA]</scope>
    <source>
        <strain evidence="1 2">DMA-k-7a</strain>
    </source>
</reference>
<dbReference type="NCBIfam" id="TIGR03187">
    <property type="entry name" value="DGQHR"/>
    <property type="match status" value="1"/>
</dbReference>
<accession>A0A4R4JZP9</accession>
<name>A0A4R4JZP9_9BACT</name>
<dbReference type="RefSeq" id="WP_132121420.1">
    <property type="nucleotide sequence ID" value="NZ_SMJU01000017.1"/>
</dbReference>
<organism evidence="1 2">
    <name type="scientific">Arundinibacter roseus</name>
    <dbReference type="NCBI Taxonomy" id="2070510"/>
    <lineage>
        <taxon>Bacteria</taxon>
        <taxon>Pseudomonadati</taxon>
        <taxon>Bacteroidota</taxon>
        <taxon>Cytophagia</taxon>
        <taxon>Cytophagales</taxon>
        <taxon>Spirosomataceae</taxon>
        <taxon>Arundinibacter</taxon>
    </lineage>
</organism>
<evidence type="ECO:0000313" key="2">
    <source>
        <dbReference type="Proteomes" id="UP000295706"/>
    </source>
</evidence>
<dbReference type="EMBL" id="SMJU01000017">
    <property type="protein sequence ID" value="TDB60404.1"/>
    <property type="molecule type" value="Genomic_DNA"/>
</dbReference>
<dbReference type="InterPro" id="IPR017642">
    <property type="entry name" value="DNA_S_mod_DndB"/>
</dbReference>
<dbReference type="AlphaFoldDB" id="A0A4R4JZP9"/>
<comment type="caution">
    <text evidence="1">The sequence shown here is derived from an EMBL/GenBank/DDBJ whole genome shotgun (WGS) entry which is preliminary data.</text>
</comment>
<dbReference type="Pfam" id="PF14072">
    <property type="entry name" value="DndB"/>
    <property type="match status" value="1"/>
</dbReference>
<keyword evidence="2" id="KW-1185">Reference proteome</keyword>
<protein>
    <submittedName>
        <fullName evidence="1">DGQHR domain-containing protein</fullName>
    </submittedName>
</protein>
<sequence length="404" mass="47122">MDNRILLPAIKGIIGDWVYYQTVMPFYEVVNRIDNDHSIREYKSLDDYLQRELSKRSKKIASYLIREETRFFNSAVIGIFGGNPNWYNFAFGPTAVPELEIDDFVLNTLGVLELGGDEKLFSIDGQHRVEGIKQALNDNFEKFQNDELPMIIVAHRDTKEGKIRTRRLFSEINTKAVRVSGLDELITNEDNPSDINARKIYAEFDYFEKDNFIQLNGTKQIGAEDSEFTTILCLKSVNQILYKSEYNFNNVRPSEKILNSLYDKTFEFWSQAIEEVPVYRQIFIDKSKKISDFRSREGGSMLLRPVGIEIMAEAYVNWIAEKGSKKEFWNNFNKIQDNLDSIHWNHILWDSAAQTMAKSISLKFTREYTKYLLDLDHDHEYIIENYTKMKGEGESTLIPLPERP</sequence>
<evidence type="ECO:0000313" key="1">
    <source>
        <dbReference type="EMBL" id="TDB60404.1"/>
    </source>
</evidence>
<gene>
    <name evidence="1" type="ORF">EZE20_20955</name>
</gene>
<dbReference type="Proteomes" id="UP000295706">
    <property type="component" value="Unassembled WGS sequence"/>
</dbReference>
<dbReference type="InterPro" id="IPR017601">
    <property type="entry name" value="DGQHR-contain_dom"/>
</dbReference>
<dbReference type="OrthoDB" id="9789139at2"/>
<proteinExistence type="predicted"/>